<dbReference type="AlphaFoldDB" id="A0AAV2J8H0"/>
<name>A0AAV2J8H0_KNICA</name>
<reference evidence="1 2" key="1">
    <citation type="submission" date="2024-04" db="EMBL/GenBank/DDBJ databases">
        <authorList>
            <person name="Waldvogel A.-M."/>
            <person name="Schoenle A."/>
        </authorList>
    </citation>
    <scope>NUCLEOTIDE SEQUENCE [LARGE SCALE GENOMIC DNA]</scope>
</reference>
<dbReference type="EMBL" id="OZ035833">
    <property type="protein sequence ID" value="CAL1573782.1"/>
    <property type="molecule type" value="Genomic_DNA"/>
</dbReference>
<dbReference type="Proteomes" id="UP001497482">
    <property type="component" value="Chromosome 11"/>
</dbReference>
<evidence type="ECO:0000313" key="1">
    <source>
        <dbReference type="EMBL" id="CAL1573782.1"/>
    </source>
</evidence>
<organism evidence="1 2">
    <name type="scientific">Knipowitschia caucasica</name>
    <name type="common">Caucasian dwarf goby</name>
    <name type="synonym">Pomatoschistus caucasicus</name>
    <dbReference type="NCBI Taxonomy" id="637954"/>
    <lineage>
        <taxon>Eukaryota</taxon>
        <taxon>Metazoa</taxon>
        <taxon>Chordata</taxon>
        <taxon>Craniata</taxon>
        <taxon>Vertebrata</taxon>
        <taxon>Euteleostomi</taxon>
        <taxon>Actinopterygii</taxon>
        <taxon>Neopterygii</taxon>
        <taxon>Teleostei</taxon>
        <taxon>Neoteleostei</taxon>
        <taxon>Acanthomorphata</taxon>
        <taxon>Gobiaria</taxon>
        <taxon>Gobiiformes</taxon>
        <taxon>Gobioidei</taxon>
        <taxon>Gobiidae</taxon>
        <taxon>Gobiinae</taxon>
        <taxon>Knipowitschia</taxon>
    </lineage>
</organism>
<protein>
    <submittedName>
        <fullName evidence="1">Uncharacterized protein</fullName>
    </submittedName>
</protein>
<gene>
    <name evidence="1" type="ORF">KC01_LOCUS5613</name>
</gene>
<proteinExistence type="predicted"/>
<accession>A0AAV2J8H0</accession>
<sequence>MTSWRLPRVLSGKASAWTRATGSVCLWPSELIQSLQQQELLTPIHLQMCISATAAPSAAENTAGRPAVHLLDRYLDLSVRHHSSGKQEERCFSRVDSLGHPWSYTKLLRWMSNDLETL</sequence>
<evidence type="ECO:0000313" key="2">
    <source>
        <dbReference type="Proteomes" id="UP001497482"/>
    </source>
</evidence>
<keyword evidence="2" id="KW-1185">Reference proteome</keyword>